<evidence type="ECO:0000313" key="2">
    <source>
        <dbReference type="EMBL" id="GHI68739.1"/>
    </source>
</evidence>
<comment type="caution">
    <text evidence="2">The sequence shown here is derived from an EMBL/GenBank/DDBJ whole genome shotgun (WGS) entry which is preliminary data.</text>
</comment>
<feature type="transmembrane region" description="Helical" evidence="1">
    <location>
        <begin position="45"/>
        <end position="68"/>
    </location>
</feature>
<gene>
    <name evidence="2" type="ORF">Snoj_26570</name>
</gene>
<keyword evidence="1" id="KW-0472">Membrane</keyword>
<organism evidence="2 3">
    <name type="scientific">Streptomyces nojiriensis</name>
    <dbReference type="NCBI Taxonomy" id="66374"/>
    <lineage>
        <taxon>Bacteria</taxon>
        <taxon>Bacillati</taxon>
        <taxon>Actinomycetota</taxon>
        <taxon>Actinomycetes</taxon>
        <taxon>Kitasatosporales</taxon>
        <taxon>Streptomycetaceae</taxon>
        <taxon>Streptomyces</taxon>
    </lineage>
</organism>
<dbReference type="RefSeq" id="WP_189746473.1">
    <property type="nucleotide sequence ID" value="NZ_BMRL01000021.1"/>
</dbReference>
<keyword evidence="1" id="KW-0812">Transmembrane</keyword>
<reference evidence="3" key="1">
    <citation type="submission" date="2023-07" db="EMBL/GenBank/DDBJ databases">
        <title>Whole genome shotgun sequence of Streptomyces nojiriensis NBRC 13794.</title>
        <authorList>
            <person name="Komaki H."/>
            <person name="Tamura T."/>
        </authorList>
    </citation>
    <scope>NUCLEOTIDE SEQUENCE [LARGE SCALE GENOMIC DNA]</scope>
    <source>
        <strain evidence="3">NBRC 13794</strain>
    </source>
</reference>
<dbReference type="GeneID" id="95594995"/>
<name>A0ABQ3SKS5_9ACTN</name>
<evidence type="ECO:0000313" key="3">
    <source>
        <dbReference type="Proteomes" id="UP000613974"/>
    </source>
</evidence>
<dbReference type="EMBL" id="BNEC01000003">
    <property type="protein sequence ID" value="GHI68739.1"/>
    <property type="molecule type" value="Genomic_DNA"/>
</dbReference>
<evidence type="ECO:0000256" key="1">
    <source>
        <dbReference type="SAM" id="Phobius"/>
    </source>
</evidence>
<dbReference type="Proteomes" id="UP000613974">
    <property type="component" value="Unassembled WGS sequence"/>
</dbReference>
<keyword evidence="3" id="KW-1185">Reference proteome</keyword>
<sequence>MITWALIALLCAIGLLLALLVGVVSAALPHSTAPHWTDRVRRGAAAFGITLTLYIALVGMVVGLLALLKMLNT</sequence>
<proteinExistence type="predicted"/>
<keyword evidence="1" id="KW-1133">Transmembrane helix</keyword>
<protein>
    <submittedName>
        <fullName evidence="2">Uncharacterized protein</fullName>
    </submittedName>
</protein>
<accession>A0ABQ3SKS5</accession>